<dbReference type="InterPro" id="IPR012902">
    <property type="entry name" value="N_methyl_site"/>
</dbReference>
<reference evidence="3 4" key="1">
    <citation type="submission" date="2019-02" db="EMBL/GenBank/DDBJ databases">
        <title>Deep-cultivation of Planctomycetes and their phenomic and genomic characterization uncovers novel biology.</title>
        <authorList>
            <person name="Wiegand S."/>
            <person name="Jogler M."/>
            <person name="Boedeker C."/>
            <person name="Pinto D."/>
            <person name="Vollmers J."/>
            <person name="Rivas-Marin E."/>
            <person name="Kohn T."/>
            <person name="Peeters S.H."/>
            <person name="Heuer A."/>
            <person name="Rast P."/>
            <person name="Oberbeckmann S."/>
            <person name="Bunk B."/>
            <person name="Jeske O."/>
            <person name="Meyerdierks A."/>
            <person name="Storesund J.E."/>
            <person name="Kallscheuer N."/>
            <person name="Luecker S."/>
            <person name="Lage O.M."/>
            <person name="Pohl T."/>
            <person name="Merkel B.J."/>
            <person name="Hornburger P."/>
            <person name="Mueller R.-W."/>
            <person name="Bruemmer F."/>
            <person name="Labrenz M."/>
            <person name="Spormann A.M."/>
            <person name="Op den Camp H."/>
            <person name="Overmann J."/>
            <person name="Amann R."/>
            <person name="Jetten M.S.M."/>
            <person name="Mascher T."/>
            <person name="Medema M.H."/>
            <person name="Devos D.P."/>
            <person name="Kaster A.-K."/>
            <person name="Ovreas L."/>
            <person name="Rohde M."/>
            <person name="Galperin M.Y."/>
            <person name="Jogler C."/>
        </authorList>
    </citation>
    <scope>NUCLEOTIDE SEQUENCE [LARGE SCALE GENOMIC DNA]</scope>
    <source>
        <strain evidence="3 4">ElP</strain>
    </source>
</reference>
<evidence type="ECO:0000313" key="4">
    <source>
        <dbReference type="Proteomes" id="UP000317835"/>
    </source>
</evidence>
<dbReference type="InterPro" id="IPR027558">
    <property type="entry name" value="Pre_pil_HX9DG_C"/>
</dbReference>
<dbReference type="PANTHER" id="PTHR30093">
    <property type="entry name" value="GENERAL SECRETION PATHWAY PROTEIN G"/>
    <property type="match status" value="1"/>
</dbReference>
<dbReference type="KEGG" id="tpla:ElP_03130"/>
<evidence type="ECO:0000259" key="2">
    <source>
        <dbReference type="Pfam" id="PF07596"/>
    </source>
</evidence>
<dbReference type="Proteomes" id="UP000317835">
    <property type="component" value="Chromosome"/>
</dbReference>
<accession>A0A518GV66</accession>
<name>A0A518GV66_9BACT</name>
<dbReference type="InterPro" id="IPR045584">
    <property type="entry name" value="Pilin-like"/>
</dbReference>
<dbReference type="NCBIfam" id="TIGR02532">
    <property type="entry name" value="IV_pilin_GFxxxE"/>
    <property type="match status" value="1"/>
</dbReference>
<keyword evidence="1" id="KW-1133">Transmembrane helix</keyword>
<dbReference type="AlphaFoldDB" id="A0A518GV66"/>
<feature type="transmembrane region" description="Helical" evidence="1">
    <location>
        <begin position="21"/>
        <end position="42"/>
    </location>
</feature>
<evidence type="ECO:0000256" key="1">
    <source>
        <dbReference type="SAM" id="Phobius"/>
    </source>
</evidence>
<gene>
    <name evidence="3" type="ORF">ElP_03130</name>
</gene>
<keyword evidence="1" id="KW-0472">Membrane</keyword>
<evidence type="ECO:0000313" key="3">
    <source>
        <dbReference type="EMBL" id="QDV32480.1"/>
    </source>
</evidence>
<feature type="domain" description="DUF1559" evidence="2">
    <location>
        <begin position="43"/>
        <end position="291"/>
    </location>
</feature>
<keyword evidence="4" id="KW-1185">Reference proteome</keyword>
<dbReference type="Gene3D" id="3.30.700.10">
    <property type="entry name" value="Glycoprotein, Type 4 Pilin"/>
    <property type="match status" value="1"/>
</dbReference>
<dbReference type="InterPro" id="IPR011453">
    <property type="entry name" value="DUF1559"/>
</dbReference>
<dbReference type="EMBL" id="CP036426">
    <property type="protein sequence ID" value="QDV32480.1"/>
    <property type="molecule type" value="Genomic_DNA"/>
</dbReference>
<keyword evidence="1" id="KW-0812">Transmembrane</keyword>
<proteinExistence type="predicted"/>
<dbReference type="SUPFAM" id="SSF54523">
    <property type="entry name" value="Pili subunits"/>
    <property type="match status" value="1"/>
</dbReference>
<protein>
    <recommendedName>
        <fullName evidence="2">DUF1559 domain-containing protein</fullName>
    </recommendedName>
</protein>
<dbReference type="Pfam" id="PF07596">
    <property type="entry name" value="SBP_bac_10"/>
    <property type="match status" value="1"/>
</dbReference>
<sequence>MTRTSPKFPRPMPDRRPGFTLIELLVVIAIIGVLIALLLPAVQSAREAARRMQCTNNLKQIGLALHNYESALRAVPPGRIVFEYAPDQYTVNGVHTMIMPYVEQVNLEGLYNYDVGYDGPGNQTAVTTQVAAYVCPSVPEGNRSLEMINIWGAVQTPGGRAAATDYYAVRNVRNAAGQPLIGVFGLPDPSFEQIRDGLSNTFWVIEMGGKPTHYLRGIAQPSAPPDFNWYGPWAGNNGLALNTFTADGRMIPGPCVMNCSNEFQPMGFHPGGANFGFADGSVRFLKETMNPDVFRAFGSPKGGEVVDAF</sequence>
<dbReference type="Pfam" id="PF07963">
    <property type="entry name" value="N_methyl"/>
    <property type="match status" value="1"/>
</dbReference>
<dbReference type="NCBIfam" id="TIGR04294">
    <property type="entry name" value="pre_pil_HX9DG"/>
    <property type="match status" value="1"/>
</dbReference>
<organism evidence="3 4">
    <name type="scientific">Tautonia plasticadhaerens</name>
    <dbReference type="NCBI Taxonomy" id="2527974"/>
    <lineage>
        <taxon>Bacteria</taxon>
        <taxon>Pseudomonadati</taxon>
        <taxon>Planctomycetota</taxon>
        <taxon>Planctomycetia</taxon>
        <taxon>Isosphaerales</taxon>
        <taxon>Isosphaeraceae</taxon>
        <taxon>Tautonia</taxon>
    </lineage>
</organism>
<dbReference type="PANTHER" id="PTHR30093:SF2">
    <property type="entry name" value="TYPE II SECRETION SYSTEM PROTEIN H"/>
    <property type="match status" value="1"/>
</dbReference>